<dbReference type="GO" id="GO:0005524">
    <property type="term" value="F:ATP binding"/>
    <property type="evidence" value="ECO:0007669"/>
    <property type="project" value="UniProtKB-KW"/>
</dbReference>
<evidence type="ECO:0000256" key="3">
    <source>
        <dbReference type="ARBA" id="ARBA00022840"/>
    </source>
</evidence>
<sequence>MIEVKNITKSFDGKTILHDVSARFETGKTNLIIGQSGSGKTVLVKSLVGLIRPEKGEILYDGRDLMKMDTNQIKDLRKEIGMLFQGSALFDSETVLGNVMFPLTMFTSMTPAEIKDRAQFCLERVKLKGADSKYPSEISGGMQKRVAIARAIALNPRYLFCDEPNSGLDPRTSIVIDELLSDITHEYNITTIINTHDMNSVLGIGENIIFINKGHREWVGDMHQIYQTSNEALNEFVFANDLFQKVRAYVISNASDRQLK</sequence>
<name>A0A2V1IS83_9BACT</name>
<dbReference type="Pfam" id="PF00005">
    <property type="entry name" value="ABC_tran"/>
    <property type="match status" value="1"/>
</dbReference>
<accession>A0A2V1IS83</accession>
<dbReference type="Proteomes" id="UP000244905">
    <property type="component" value="Unassembled WGS sequence"/>
</dbReference>
<evidence type="ECO:0000313" key="6">
    <source>
        <dbReference type="Proteomes" id="UP000244905"/>
    </source>
</evidence>
<organism evidence="5 6">
    <name type="scientific">Duncaniella muris</name>
    <dbReference type="NCBI Taxonomy" id="2094150"/>
    <lineage>
        <taxon>Bacteria</taxon>
        <taxon>Pseudomonadati</taxon>
        <taxon>Bacteroidota</taxon>
        <taxon>Bacteroidia</taxon>
        <taxon>Bacteroidales</taxon>
        <taxon>Muribaculaceae</taxon>
        <taxon>Duncaniella</taxon>
    </lineage>
</organism>
<dbReference type="GO" id="GO:0016887">
    <property type="term" value="F:ATP hydrolysis activity"/>
    <property type="evidence" value="ECO:0007669"/>
    <property type="project" value="InterPro"/>
</dbReference>
<dbReference type="EMBL" id="PUEC01000001">
    <property type="protein sequence ID" value="PWB04426.1"/>
    <property type="molecule type" value="Genomic_DNA"/>
</dbReference>
<keyword evidence="3 5" id="KW-0067">ATP-binding</keyword>
<dbReference type="AlphaFoldDB" id="A0A2V1IS83"/>
<keyword evidence="2" id="KW-0547">Nucleotide-binding</keyword>
<dbReference type="RefSeq" id="WP_107030982.1">
    <property type="nucleotide sequence ID" value="NZ_CAJSYL010000055.1"/>
</dbReference>
<evidence type="ECO:0000259" key="4">
    <source>
        <dbReference type="PROSITE" id="PS50893"/>
    </source>
</evidence>
<dbReference type="GeneID" id="82524817"/>
<dbReference type="SUPFAM" id="SSF52540">
    <property type="entry name" value="P-loop containing nucleoside triphosphate hydrolases"/>
    <property type="match status" value="1"/>
</dbReference>
<reference evidence="6" key="1">
    <citation type="submission" date="2018-02" db="EMBL/GenBank/DDBJ databases">
        <authorList>
            <person name="Clavel T."/>
            <person name="Strowig T."/>
        </authorList>
    </citation>
    <scope>NUCLEOTIDE SEQUENCE [LARGE SCALE GENOMIC DNA]</scope>
    <source>
        <strain evidence="6">DSM 103720</strain>
    </source>
</reference>
<dbReference type="PROSITE" id="PS50893">
    <property type="entry name" value="ABC_TRANSPORTER_2"/>
    <property type="match status" value="1"/>
</dbReference>
<dbReference type="InterPro" id="IPR003593">
    <property type="entry name" value="AAA+_ATPase"/>
</dbReference>
<feature type="domain" description="ABC transporter" evidence="4">
    <location>
        <begin position="2"/>
        <end position="238"/>
    </location>
</feature>
<protein>
    <submittedName>
        <fullName evidence="5">ABC transporter ATP-binding protein</fullName>
    </submittedName>
</protein>
<keyword evidence="1" id="KW-0813">Transport</keyword>
<dbReference type="InterPro" id="IPR027417">
    <property type="entry name" value="P-loop_NTPase"/>
</dbReference>
<keyword evidence="6" id="KW-1185">Reference proteome</keyword>
<proteinExistence type="predicted"/>
<evidence type="ECO:0000313" key="5">
    <source>
        <dbReference type="EMBL" id="PWB04426.1"/>
    </source>
</evidence>
<evidence type="ECO:0000256" key="1">
    <source>
        <dbReference type="ARBA" id="ARBA00022448"/>
    </source>
</evidence>
<evidence type="ECO:0000256" key="2">
    <source>
        <dbReference type="ARBA" id="ARBA00022741"/>
    </source>
</evidence>
<dbReference type="InterPro" id="IPR003439">
    <property type="entry name" value="ABC_transporter-like_ATP-bd"/>
</dbReference>
<dbReference type="InterPro" id="IPR017871">
    <property type="entry name" value="ABC_transporter-like_CS"/>
</dbReference>
<comment type="caution">
    <text evidence="5">The sequence shown here is derived from an EMBL/GenBank/DDBJ whole genome shotgun (WGS) entry which is preliminary data.</text>
</comment>
<dbReference type="PANTHER" id="PTHR43023">
    <property type="entry name" value="PROTEIN TRIGALACTOSYLDIACYLGLYCEROL 3, CHLOROPLASTIC"/>
    <property type="match status" value="1"/>
</dbReference>
<gene>
    <name evidence="5" type="ORF">C5O23_00450</name>
</gene>
<dbReference type="PANTHER" id="PTHR43023:SF6">
    <property type="entry name" value="INTERMEMBRANE PHOSPHOLIPID TRANSPORT SYSTEM ATP-BINDING PROTEIN MLAF"/>
    <property type="match status" value="1"/>
</dbReference>
<dbReference type="SMART" id="SM00382">
    <property type="entry name" value="AAA"/>
    <property type="match status" value="1"/>
</dbReference>
<dbReference type="Gene3D" id="3.40.50.300">
    <property type="entry name" value="P-loop containing nucleotide triphosphate hydrolases"/>
    <property type="match status" value="1"/>
</dbReference>
<dbReference type="PROSITE" id="PS00211">
    <property type="entry name" value="ABC_TRANSPORTER_1"/>
    <property type="match status" value="1"/>
</dbReference>